<sequence length="72" mass="7928">MMVDHTKLMVQLRMAAPHGVKVPKDNSYHAVLDALRPLKGKAFALPISRPLMSKDIKGGRSLSEGSTRGTEW</sequence>
<comment type="caution">
    <text evidence="1">The sequence shown here is derived from an EMBL/GenBank/DDBJ whole genome shotgun (WGS) entry which is preliminary data.</text>
</comment>
<evidence type="ECO:0000313" key="2">
    <source>
        <dbReference type="Proteomes" id="UP000027439"/>
    </source>
</evidence>
<dbReference type="EMBL" id="JFHE01000025">
    <property type="protein sequence ID" value="KDR30803.1"/>
    <property type="molecule type" value="Genomic_DNA"/>
</dbReference>
<proteinExistence type="predicted"/>
<protein>
    <submittedName>
        <fullName evidence="1">Uncharacterized protein</fullName>
    </submittedName>
</protein>
<dbReference type="AlphaFoldDB" id="A0A069NQU1"/>
<gene>
    <name evidence="1" type="ORF">BG57_14420</name>
</gene>
<dbReference type="STRING" id="1071679.BG57_14420"/>
<dbReference type="Proteomes" id="UP000027439">
    <property type="component" value="Unassembled WGS sequence"/>
</dbReference>
<organism evidence="1 2">
    <name type="scientific">Caballeronia grimmiae</name>
    <dbReference type="NCBI Taxonomy" id="1071679"/>
    <lineage>
        <taxon>Bacteria</taxon>
        <taxon>Pseudomonadati</taxon>
        <taxon>Pseudomonadota</taxon>
        <taxon>Betaproteobacteria</taxon>
        <taxon>Burkholderiales</taxon>
        <taxon>Burkholderiaceae</taxon>
        <taxon>Caballeronia</taxon>
    </lineage>
</organism>
<name>A0A069NQU1_9BURK</name>
<evidence type="ECO:0000313" key="1">
    <source>
        <dbReference type="EMBL" id="KDR30803.1"/>
    </source>
</evidence>
<accession>A0A069NQU1</accession>
<reference evidence="1 2" key="1">
    <citation type="submission" date="2014-03" db="EMBL/GenBank/DDBJ databases">
        <title>Draft Genome Sequences of Four Burkholderia Strains.</title>
        <authorList>
            <person name="Liu X.Y."/>
            <person name="Li C.X."/>
            <person name="Xu J.H."/>
        </authorList>
    </citation>
    <scope>NUCLEOTIDE SEQUENCE [LARGE SCALE GENOMIC DNA]</scope>
    <source>
        <strain evidence="1 2">R27</strain>
    </source>
</reference>